<protein>
    <recommendedName>
        <fullName evidence="1">BLUF domain-containing protein</fullName>
    </recommendedName>
</protein>
<dbReference type="RefSeq" id="WP_104831843.1">
    <property type="nucleotide sequence ID" value="NZ_PJCH01000015.1"/>
</dbReference>
<comment type="caution">
    <text evidence="2">The sequence shown here is derived from an EMBL/GenBank/DDBJ whole genome shotgun (WGS) entry which is preliminary data.</text>
</comment>
<gene>
    <name evidence="2" type="ORF">CW354_19505</name>
</gene>
<dbReference type="SMART" id="SM01034">
    <property type="entry name" value="BLUF"/>
    <property type="match status" value="1"/>
</dbReference>
<evidence type="ECO:0000313" key="3">
    <source>
        <dbReference type="Proteomes" id="UP000239504"/>
    </source>
</evidence>
<evidence type="ECO:0000313" key="2">
    <source>
        <dbReference type="EMBL" id="PQA86631.1"/>
    </source>
</evidence>
<sequence length="141" mass="15708">METLVYASAAAEAAPDLKDILAVSRRNNARNGLTGLLLFAEGNFIQALEGPGEALKATYERILKDPRHKLIIELYRAPIERRNFPDWSMGARTIEGADIPGGAFKLTRASLEEIHSHDRGEEVFTLLKSFYRVSYPDDMAS</sequence>
<proteinExistence type="predicted"/>
<dbReference type="PROSITE" id="PS50925">
    <property type="entry name" value="BLUF"/>
    <property type="match status" value="1"/>
</dbReference>
<dbReference type="OrthoDB" id="196105at2"/>
<reference evidence="2 3" key="1">
    <citation type="submission" date="2017-12" db="EMBL/GenBank/DDBJ databases">
        <authorList>
            <person name="Hurst M.R.H."/>
        </authorList>
    </citation>
    <scope>NUCLEOTIDE SEQUENCE [LARGE SCALE GENOMIC DNA]</scope>
    <source>
        <strain evidence="2 3">SY-3-19</strain>
    </source>
</reference>
<accession>A0A2S7K2C5</accession>
<feature type="domain" description="BLUF" evidence="1">
    <location>
        <begin position="1"/>
        <end position="90"/>
    </location>
</feature>
<dbReference type="InterPro" id="IPR007024">
    <property type="entry name" value="BLUF_domain"/>
</dbReference>
<organism evidence="2 3">
    <name type="scientific">Hyphococcus luteus</name>
    <dbReference type="NCBI Taxonomy" id="2058213"/>
    <lineage>
        <taxon>Bacteria</taxon>
        <taxon>Pseudomonadati</taxon>
        <taxon>Pseudomonadota</taxon>
        <taxon>Alphaproteobacteria</taxon>
        <taxon>Parvularculales</taxon>
        <taxon>Parvularculaceae</taxon>
        <taxon>Hyphococcus</taxon>
    </lineage>
</organism>
<dbReference type="Pfam" id="PF04940">
    <property type="entry name" value="BLUF"/>
    <property type="match status" value="1"/>
</dbReference>
<dbReference type="GO" id="GO:0071949">
    <property type="term" value="F:FAD binding"/>
    <property type="evidence" value="ECO:0007669"/>
    <property type="project" value="InterPro"/>
</dbReference>
<dbReference type="SUPFAM" id="SSF54975">
    <property type="entry name" value="Acylphosphatase/BLUF domain-like"/>
    <property type="match status" value="1"/>
</dbReference>
<keyword evidence="3" id="KW-1185">Reference proteome</keyword>
<name>A0A2S7K2C5_9PROT</name>
<dbReference type="Gene3D" id="3.30.70.100">
    <property type="match status" value="1"/>
</dbReference>
<dbReference type="InterPro" id="IPR036046">
    <property type="entry name" value="Acylphosphatase-like_dom_sf"/>
</dbReference>
<dbReference type="GO" id="GO:0009882">
    <property type="term" value="F:blue light photoreceptor activity"/>
    <property type="evidence" value="ECO:0007669"/>
    <property type="project" value="InterPro"/>
</dbReference>
<evidence type="ECO:0000259" key="1">
    <source>
        <dbReference type="PROSITE" id="PS50925"/>
    </source>
</evidence>
<dbReference type="AlphaFoldDB" id="A0A2S7K2C5"/>
<dbReference type="Proteomes" id="UP000239504">
    <property type="component" value="Unassembled WGS sequence"/>
</dbReference>
<dbReference type="EMBL" id="PJCH01000015">
    <property type="protein sequence ID" value="PQA86631.1"/>
    <property type="molecule type" value="Genomic_DNA"/>
</dbReference>